<accession>A0ABS2GI94</accession>
<protein>
    <submittedName>
        <fullName evidence="2">MBL fold metallo-hydrolase</fullName>
    </submittedName>
</protein>
<dbReference type="InterPro" id="IPR001279">
    <property type="entry name" value="Metallo-B-lactamas"/>
</dbReference>
<proteinExistence type="predicted"/>
<dbReference type="Proteomes" id="UP000724149">
    <property type="component" value="Unassembled WGS sequence"/>
</dbReference>
<gene>
    <name evidence="2" type="ORF">H9X81_00635</name>
</gene>
<sequence>MPEIREFMKQFYILDDWVRQFLIVGEEEALLIDTGVEESHVAEAVRQITSLPVRVVLTHGDHDHAGGLGAFGSCLVHPEDADMLPPEIRWQPLREGDTLECGGYRFEVLHIPGHTPGSIALLDREHGLLLPGDSIQKEGTIYMFGPRRNLERYLESLRELQPLEGEIRQILPSHGECPIEPAYLSRVLEDALALRDGKLSGEPHPTLPCRICMGKWTGFLAE</sequence>
<dbReference type="RefSeq" id="WP_204719218.1">
    <property type="nucleotide sequence ID" value="NZ_JACSNR010000001.1"/>
</dbReference>
<evidence type="ECO:0000313" key="2">
    <source>
        <dbReference type="EMBL" id="MBM6922200.1"/>
    </source>
</evidence>
<feature type="domain" description="Metallo-beta-lactamase" evidence="1">
    <location>
        <begin position="17"/>
        <end position="174"/>
    </location>
</feature>
<dbReference type="Gene3D" id="3.60.15.10">
    <property type="entry name" value="Ribonuclease Z/Hydroxyacylglutathione hydrolase-like"/>
    <property type="match status" value="1"/>
</dbReference>
<dbReference type="SUPFAM" id="SSF56281">
    <property type="entry name" value="Metallo-hydrolase/oxidoreductase"/>
    <property type="match status" value="1"/>
</dbReference>
<organism evidence="2 3">
    <name type="scientific">Hydrogenoanaerobacterium saccharovorans</name>
    <dbReference type="NCBI Taxonomy" id="474960"/>
    <lineage>
        <taxon>Bacteria</taxon>
        <taxon>Bacillati</taxon>
        <taxon>Bacillota</taxon>
        <taxon>Clostridia</taxon>
        <taxon>Eubacteriales</taxon>
        <taxon>Oscillospiraceae</taxon>
        <taxon>Hydrogenoanaerobacterium</taxon>
    </lineage>
</organism>
<dbReference type="PANTHER" id="PTHR42951">
    <property type="entry name" value="METALLO-BETA-LACTAMASE DOMAIN-CONTAINING"/>
    <property type="match status" value="1"/>
</dbReference>
<name>A0ABS2GI94_9FIRM</name>
<dbReference type="InterPro" id="IPR036866">
    <property type="entry name" value="RibonucZ/Hydroxyglut_hydro"/>
</dbReference>
<dbReference type="InterPro" id="IPR050855">
    <property type="entry name" value="NDM-1-like"/>
</dbReference>
<dbReference type="Pfam" id="PF00753">
    <property type="entry name" value="Lactamase_B"/>
    <property type="match status" value="1"/>
</dbReference>
<comment type="caution">
    <text evidence="2">The sequence shown here is derived from an EMBL/GenBank/DDBJ whole genome shotgun (WGS) entry which is preliminary data.</text>
</comment>
<evidence type="ECO:0000259" key="1">
    <source>
        <dbReference type="SMART" id="SM00849"/>
    </source>
</evidence>
<evidence type="ECO:0000313" key="3">
    <source>
        <dbReference type="Proteomes" id="UP000724149"/>
    </source>
</evidence>
<dbReference type="EMBL" id="JACSNR010000001">
    <property type="protein sequence ID" value="MBM6922200.1"/>
    <property type="molecule type" value="Genomic_DNA"/>
</dbReference>
<keyword evidence="3" id="KW-1185">Reference proteome</keyword>
<reference evidence="2 3" key="1">
    <citation type="journal article" date="2021" name="Sci. Rep.">
        <title>The distribution of antibiotic resistance genes in chicken gut microbiota commensals.</title>
        <authorList>
            <person name="Juricova H."/>
            <person name="Matiasovicova J."/>
            <person name="Kubasova T."/>
            <person name="Cejkova D."/>
            <person name="Rychlik I."/>
        </authorList>
    </citation>
    <scope>NUCLEOTIDE SEQUENCE [LARGE SCALE GENOMIC DNA]</scope>
    <source>
        <strain evidence="2 3">An564</strain>
    </source>
</reference>
<dbReference type="PANTHER" id="PTHR42951:SF4">
    <property type="entry name" value="ACYL-COENZYME A THIOESTERASE MBLAC2"/>
    <property type="match status" value="1"/>
</dbReference>
<dbReference type="SMART" id="SM00849">
    <property type="entry name" value="Lactamase_B"/>
    <property type="match status" value="1"/>
</dbReference>